<dbReference type="PANTHER" id="PTHR34389">
    <property type="entry name" value="L-RHAMNOSE MUTAROTASE"/>
    <property type="match status" value="1"/>
</dbReference>
<gene>
    <name evidence="1" type="ORF">C5E16_15955</name>
</gene>
<proteinExistence type="predicted"/>
<organism evidence="1 2">
    <name type="scientific">Clavibacter michiganensis</name>
    <dbReference type="NCBI Taxonomy" id="28447"/>
    <lineage>
        <taxon>Bacteria</taxon>
        <taxon>Bacillati</taxon>
        <taxon>Actinomycetota</taxon>
        <taxon>Actinomycetes</taxon>
        <taxon>Micrococcales</taxon>
        <taxon>Microbacteriaceae</taxon>
        <taxon>Clavibacter</taxon>
    </lineage>
</organism>
<dbReference type="OrthoDB" id="9799608at2"/>
<evidence type="ECO:0000313" key="1">
    <source>
        <dbReference type="EMBL" id="PPF62542.1"/>
    </source>
</evidence>
<name>A0A2S5VIU5_9MICO</name>
<comment type="caution">
    <text evidence="1">The sequence shown here is derived from an EMBL/GenBank/DDBJ whole genome shotgun (WGS) entry which is preliminary data.</text>
</comment>
<evidence type="ECO:0000313" key="2">
    <source>
        <dbReference type="Proteomes" id="UP000239241"/>
    </source>
</evidence>
<dbReference type="AlphaFoldDB" id="A0A2S5VIU5"/>
<protein>
    <submittedName>
        <fullName evidence="1">L-rhamnose mutarotase</fullName>
    </submittedName>
</protein>
<dbReference type="GO" id="GO:0016857">
    <property type="term" value="F:racemase and epimerase activity, acting on carbohydrates and derivatives"/>
    <property type="evidence" value="ECO:0007669"/>
    <property type="project" value="InterPro"/>
</dbReference>
<dbReference type="Gene3D" id="3.30.70.100">
    <property type="match status" value="1"/>
</dbReference>
<reference evidence="1 2" key="1">
    <citation type="submission" date="2018-02" db="EMBL/GenBank/DDBJ databases">
        <title>Bacteriophage NCPPB3778 and a type I-E CRISPR drive the evolution of the US Biological Select Agent, Rathayibacter toxicus.</title>
        <authorList>
            <person name="Davis E.W.II."/>
            <person name="Tabima J.F."/>
            <person name="Weisberg A.J."/>
            <person name="Lopes L.D."/>
            <person name="Wiseman M.S."/>
            <person name="Wiseman M.S."/>
            <person name="Pupko T."/>
            <person name="Belcher M.S."/>
            <person name="Sechler A.J."/>
            <person name="Tancos M.A."/>
            <person name="Schroeder B.K."/>
            <person name="Murray T.D."/>
            <person name="Luster D.G."/>
            <person name="Schneider W.L."/>
            <person name="Rogers E."/>
            <person name="Andreote F.D."/>
            <person name="Grunwald N.J."/>
            <person name="Putnam M.L."/>
            <person name="Chang J.H."/>
        </authorList>
    </citation>
    <scope>NUCLEOTIDE SEQUENCE [LARGE SCALE GENOMIC DNA]</scope>
    <source>
        <strain evidence="1 2">AY1B3</strain>
    </source>
</reference>
<accession>A0A2S5VIU5</accession>
<dbReference type="EMBL" id="PSXY01000057">
    <property type="protein sequence ID" value="PPF62542.1"/>
    <property type="molecule type" value="Genomic_DNA"/>
</dbReference>
<dbReference type="GO" id="GO:0019301">
    <property type="term" value="P:rhamnose catabolic process"/>
    <property type="evidence" value="ECO:0007669"/>
    <property type="project" value="TreeGrafter"/>
</dbReference>
<dbReference type="InterPro" id="IPR008000">
    <property type="entry name" value="Rham/fucose_mutarotase"/>
</dbReference>
<dbReference type="SUPFAM" id="SSF54909">
    <property type="entry name" value="Dimeric alpha+beta barrel"/>
    <property type="match status" value="1"/>
</dbReference>
<dbReference type="Proteomes" id="UP000239241">
    <property type="component" value="Unassembled WGS sequence"/>
</dbReference>
<dbReference type="Pfam" id="PF05336">
    <property type="entry name" value="rhaM"/>
    <property type="match status" value="1"/>
</dbReference>
<dbReference type="InterPro" id="IPR011008">
    <property type="entry name" value="Dimeric_a/b-barrel"/>
</dbReference>
<dbReference type="PANTHER" id="PTHR34389:SF2">
    <property type="entry name" value="L-RHAMNOSE MUTAROTASE"/>
    <property type="match status" value="1"/>
</dbReference>
<dbReference type="RefSeq" id="WP_104291461.1">
    <property type="nucleotide sequence ID" value="NZ_PSTS01000058.1"/>
</dbReference>
<sequence>MTRRVCFTMQLKRDRIADYLAAHETVWPEMREALSETGWSDYSLFVRESDGLVVGYLVTDDFDRARARMAEQEVNARWQATMAPYFESSEDPDRSMVRLEEYFHLA</sequence>